<protein>
    <submittedName>
        <fullName evidence="2">Uncharacterized protein</fullName>
    </submittedName>
</protein>
<comment type="caution">
    <text evidence="2">The sequence shown here is derived from an EMBL/GenBank/DDBJ whole genome shotgun (WGS) entry which is preliminary data.</text>
</comment>
<name>A0A919J8C7_9ACTN</name>
<organism evidence="2 3">
    <name type="scientific">Paractinoplanes ferrugineus</name>
    <dbReference type="NCBI Taxonomy" id="113564"/>
    <lineage>
        <taxon>Bacteria</taxon>
        <taxon>Bacillati</taxon>
        <taxon>Actinomycetota</taxon>
        <taxon>Actinomycetes</taxon>
        <taxon>Micromonosporales</taxon>
        <taxon>Micromonosporaceae</taxon>
        <taxon>Paractinoplanes</taxon>
    </lineage>
</organism>
<sequence length="91" mass="9601">MLVIRDRDRPGKAHQDADVTDMDGYRAALLIIHRTIVQEDRPADPPVSSGRSAALCEDLRRDGIGGAPGRPAPSGGRVPDSGANRAVSAQC</sequence>
<dbReference type="EMBL" id="BOMM01000085">
    <property type="protein sequence ID" value="GIE16420.1"/>
    <property type="molecule type" value="Genomic_DNA"/>
</dbReference>
<evidence type="ECO:0000256" key="1">
    <source>
        <dbReference type="SAM" id="MobiDB-lite"/>
    </source>
</evidence>
<accession>A0A919J8C7</accession>
<proteinExistence type="predicted"/>
<dbReference type="AlphaFoldDB" id="A0A919J8C7"/>
<feature type="region of interest" description="Disordered" evidence="1">
    <location>
        <begin position="40"/>
        <end position="91"/>
    </location>
</feature>
<reference evidence="2" key="1">
    <citation type="submission" date="2021-01" db="EMBL/GenBank/DDBJ databases">
        <title>Whole genome shotgun sequence of Actinoplanes ferrugineus NBRC 15555.</title>
        <authorList>
            <person name="Komaki H."/>
            <person name="Tamura T."/>
        </authorList>
    </citation>
    <scope>NUCLEOTIDE SEQUENCE</scope>
    <source>
        <strain evidence="2">NBRC 15555</strain>
    </source>
</reference>
<keyword evidence="3" id="KW-1185">Reference proteome</keyword>
<gene>
    <name evidence="2" type="ORF">Afe05nite_82600</name>
</gene>
<dbReference type="Proteomes" id="UP000598174">
    <property type="component" value="Unassembled WGS sequence"/>
</dbReference>
<evidence type="ECO:0000313" key="2">
    <source>
        <dbReference type="EMBL" id="GIE16420.1"/>
    </source>
</evidence>
<evidence type="ECO:0000313" key="3">
    <source>
        <dbReference type="Proteomes" id="UP000598174"/>
    </source>
</evidence>